<dbReference type="InterPro" id="IPR011010">
    <property type="entry name" value="DNA_brk_join_enz"/>
</dbReference>
<sequence length="307" mass="34808">MKMKMPADPAQPAVAHLTPQTPLLPAIHAWEIFLKDQGRSIYTIKAFRGDLELLASFLPPDRTLGAVSTSDLNHFLQWLQKGRGVPCSPKSLARRITSIKAFFRWLQRSGVLLQDPALKVIQQSVISPLPVVLTPEEVLKAVEAAQTFRRAAKPDARPYVLLTLLLETGIKKGECLTITRNHIDAEAPDGPTLFVRYASPANRYKERKIPLSQDWIAAYQEYLAQYNPPDQIFPWSPRRLEYLLEDISQAAGLEKHISFDMCRWTCALDDWKSGIEGDKIRQKLGISKIQWREVSMKLRQLAGETIE</sequence>
<protein>
    <recommendedName>
        <fullName evidence="9">Site-specific integrase</fullName>
    </recommendedName>
</protein>
<dbReference type="SUPFAM" id="SSF56349">
    <property type="entry name" value="DNA breaking-rejoining enzymes"/>
    <property type="match status" value="1"/>
</dbReference>
<name>A0A7C4KIS1_9CHLR</name>
<proteinExistence type="inferred from homology"/>
<dbReference type="PANTHER" id="PTHR30349">
    <property type="entry name" value="PHAGE INTEGRASE-RELATED"/>
    <property type="match status" value="1"/>
</dbReference>
<dbReference type="PROSITE" id="PS51900">
    <property type="entry name" value="CB"/>
    <property type="match status" value="1"/>
</dbReference>
<evidence type="ECO:0000259" key="7">
    <source>
        <dbReference type="PROSITE" id="PS51900"/>
    </source>
</evidence>
<dbReference type="GO" id="GO:0003677">
    <property type="term" value="F:DNA binding"/>
    <property type="evidence" value="ECO:0007669"/>
    <property type="project" value="UniProtKB-UniRule"/>
</dbReference>
<feature type="domain" description="Core-binding (CB)" evidence="7">
    <location>
        <begin position="21"/>
        <end position="107"/>
    </location>
</feature>
<accession>A0A7C4KIS1</accession>
<dbReference type="EMBL" id="DSYK01000663">
    <property type="protein sequence ID" value="HGS22842.1"/>
    <property type="molecule type" value="Genomic_DNA"/>
</dbReference>
<evidence type="ECO:0000313" key="8">
    <source>
        <dbReference type="EMBL" id="HGS22842.1"/>
    </source>
</evidence>
<dbReference type="InterPro" id="IPR044068">
    <property type="entry name" value="CB"/>
</dbReference>
<comment type="similarity">
    <text evidence="1">Belongs to the 'phage' integrase family.</text>
</comment>
<dbReference type="InterPro" id="IPR010998">
    <property type="entry name" value="Integrase_recombinase_N"/>
</dbReference>
<dbReference type="GO" id="GO:0015074">
    <property type="term" value="P:DNA integration"/>
    <property type="evidence" value="ECO:0007669"/>
    <property type="project" value="UniProtKB-KW"/>
</dbReference>
<dbReference type="Pfam" id="PF00589">
    <property type="entry name" value="Phage_integrase"/>
    <property type="match status" value="1"/>
</dbReference>
<evidence type="ECO:0000256" key="2">
    <source>
        <dbReference type="ARBA" id="ARBA00022908"/>
    </source>
</evidence>
<keyword evidence="4" id="KW-0233">DNA recombination</keyword>
<dbReference type="Gene3D" id="1.10.150.130">
    <property type="match status" value="1"/>
</dbReference>
<dbReference type="InterPro" id="IPR013762">
    <property type="entry name" value="Integrase-like_cat_sf"/>
</dbReference>
<comment type="caution">
    <text evidence="8">The sequence shown here is derived from an EMBL/GenBank/DDBJ whole genome shotgun (WGS) entry which is preliminary data.</text>
</comment>
<feature type="domain" description="Tyr recombinase" evidence="6">
    <location>
        <begin position="128"/>
        <end position="307"/>
    </location>
</feature>
<evidence type="ECO:0000256" key="3">
    <source>
        <dbReference type="ARBA" id="ARBA00023125"/>
    </source>
</evidence>
<reference evidence="8" key="1">
    <citation type="journal article" date="2020" name="mSystems">
        <title>Genome- and Community-Level Interaction Insights into Carbon Utilization and Element Cycling Functions of Hydrothermarchaeota in Hydrothermal Sediment.</title>
        <authorList>
            <person name="Zhou Z."/>
            <person name="Liu Y."/>
            <person name="Xu W."/>
            <person name="Pan J."/>
            <person name="Luo Z.H."/>
            <person name="Li M."/>
        </authorList>
    </citation>
    <scope>NUCLEOTIDE SEQUENCE [LARGE SCALE GENOMIC DNA]</scope>
    <source>
        <strain evidence="8">SpSt-573</strain>
    </source>
</reference>
<evidence type="ECO:0008006" key="9">
    <source>
        <dbReference type="Google" id="ProtNLM"/>
    </source>
</evidence>
<keyword evidence="3 5" id="KW-0238">DNA-binding</keyword>
<dbReference type="Pfam" id="PF02899">
    <property type="entry name" value="Phage_int_SAM_1"/>
    <property type="match status" value="1"/>
</dbReference>
<dbReference type="PROSITE" id="PS51898">
    <property type="entry name" value="TYR_RECOMBINASE"/>
    <property type="match status" value="1"/>
</dbReference>
<evidence type="ECO:0000256" key="4">
    <source>
        <dbReference type="ARBA" id="ARBA00023172"/>
    </source>
</evidence>
<keyword evidence="2" id="KW-0229">DNA integration</keyword>
<evidence type="ECO:0000259" key="6">
    <source>
        <dbReference type="PROSITE" id="PS51898"/>
    </source>
</evidence>
<dbReference type="CDD" id="cd00397">
    <property type="entry name" value="DNA_BRE_C"/>
    <property type="match status" value="1"/>
</dbReference>
<dbReference type="PANTHER" id="PTHR30349:SF41">
    <property type="entry name" value="INTEGRASE_RECOMBINASE PROTEIN MJ0367-RELATED"/>
    <property type="match status" value="1"/>
</dbReference>
<dbReference type="InterPro" id="IPR004107">
    <property type="entry name" value="Integrase_SAM-like_N"/>
</dbReference>
<dbReference type="GO" id="GO:0006310">
    <property type="term" value="P:DNA recombination"/>
    <property type="evidence" value="ECO:0007669"/>
    <property type="project" value="UniProtKB-KW"/>
</dbReference>
<dbReference type="InterPro" id="IPR002104">
    <property type="entry name" value="Integrase_catalytic"/>
</dbReference>
<dbReference type="InterPro" id="IPR050090">
    <property type="entry name" value="Tyrosine_recombinase_XerCD"/>
</dbReference>
<evidence type="ECO:0000256" key="5">
    <source>
        <dbReference type="PROSITE-ProRule" id="PRU01248"/>
    </source>
</evidence>
<dbReference type="Gene3D" id="1.10.443.10">
    <property type="entry name" value="Intergrase catalytic core"/>
    <property type="match status" value="1"/>
</dbReference>
<gene>
    <name evidence="8" type="ORF">ENT37_13385</name>
</gene>
<dbReference type="AlphaFoldDB" id="A0A7C4KIS1"/>
<organism evidence="8">
    <name type="scientific">Anaerolinea thermolimosa</name>
    <dbReference type="NCBI Taxonomy" id="229919"/>
    <lineage>
        <taxon>Bacteria</taxon>
        <taxon>Bacillati</taxon>
        <taxon>Chloroflexota</taxon>
        <taxon>Anaerolineae</taxon>
        <taxon>Anaerolineales</taxon>
        <taxon>Anaerolineaceae</taxon>
        <taxon>Anaerolinea</taxon>
    </lineage>
</organism>
<evidence type="ECO:0000256" key="1">
    <source>
        <dbReference type="ARBA" id="ARBA00008857"/>
    </source>
</evidence>